<proteinExistence type="predicted"/>
<dbReference type="GeneID" id="94353140"/>
<organism evidence="1 2">
    <name type="scientific">Bremia lactucae</name>
    <name type="common">Lettuce downy mildew</name>
    <dbReference type="NCBI Taxonomy" id="4779"/>
    <lineage>
        <taxon>Eukaryota</taxon>
        <taxon>Sar</taxon>
        <taxon>Stramenopiles</taxon>
        <taxon>Oomycota</taxon>
        <taxon>Peronosporomycetes</taxon>
        <taxon>Peronosporales</taxon>
        <taxon>Peronosporaceae</taxon>
        <taxon>Bremia</taxon>
    </lineage>
</organism>
<dbReference type="KEGG" id="blac:94353140"/>
<reference evidence="1 2" key="1">
    <citation type="journal article" date="2021" name="Genome Biol.">
        <title>AFLAP: assembly-free linkage analysis pipeline using k-mers from genome sequencing data.</title>
        <authorList>
            <person name="Fletcher K."/>
            <person name="Zhang L."/>
            <person name="Gil J."/>
            <person name="Han R."/>
            <person name="Cavanaugh K."/>
            <person name="Michelmore R."/>
        </authorList>
    </citation>
    <scope>NUCLEOTIDE SEQUENCE [LARGE SCALE GENOMIC DNA]</scope>
    <source>
        <strain evidence="1 2">SF5</strain>
    </source>
</reference>
<evidence type="ECO:0000313" key="2">
    <source>
        <dbReference type="Proteomes" id="UP000294530"/>
    </source>
</evidence>
<gene>
    <name evidence="1" type="ORF">CCR75_009430</name>
</gene>
<keyword evidence="2" id="KW-1185">Reference proteome</keyword>
<accession>A0A976NZL1</accession>
<dbReference type="OrthoDB" id="129477at2759"/>
<dbReference type="RefSeq" id="XP_067823279.1">
    <property type="nucleotide sequence ID" value="XM_067967469.1"/>
</dbReference>
<name>A0A976NZL1_BRELC</name>
<protein>
    <submittedName>
        <fullName evidence="1">Uncharacterized protein</fullName>
    </submittedName>
</protein>
<evidence type="ECO:0000313" key="1">
    <source>
        <dbReference type="EMBL" id="TDH73781.1"/>
    </source>
</evidence>
<comment type="caution">
    <text evidence="1">The sequence shown here is derived from an EMBL/GenBank/DDBJ whole genome shotgun (WGS) entry which is preliminary data.</text>
</comment>
<dbReference type="EMBL" id="SHOA02000018">
    <property type="protein sequence ID" value="TDH73781.1"/>
    <property type="molecule type" value="Genomic_DNA"/>
</dbReference>
<sequence length="404" mass="45337">MYRPSTISRGGKVFETGQQVRLQLEECVAAVKLTKEEDEQRPLILRFWGEHYSASVHTRTPEQSAAAAEESTDAVADFLAPLGAEGLPHHQRELALVPNGMRVLTDPGRWDDNISELRHSLNGMSIPPDLMHDIRDILDRAQPARYAKLLLSFLVKSASQMSRDERDKLFKMDLSEACNQNPFRQLQLYGLSRASLLQWQSLVRRLGRPAPEVRRQQIREDSASACSTGDILLGSSEAHQLVCMPDPRPPEGTSIAQKRAHLITPADGEQIRRIMRTMLDRPPEGVEVMTDACPADSTGGLLDSRTAWLVLWQRHAAFWPVTAQVPLPLKRSSSEEWIRAAQQEPASLLSMVQQFPYPAEVLEILSTQVLEAWTTAARRGVLLVRLTAYCDRAPDNSTRKWLNG</sequence>
<dbReference type="Proteomes" id="UP000294530">
    <property type="component" value="Unassembled WGS sequence"/>
</dbReference>
<dbReference type="AlphaFoldDB" id="A0A976NZL1"/>